<name>A0A1M6GHC7_9FIRM</name>
<protein>
    <submittedName>
        <fullName evidence="1">Uncharacterized protein</fullName>
    </submittedName>
</protein>
<reference evidence="1 2" key="1">
    <citation type="submission" date="2016-11" db="EMBL/GenBank/DDBJ databases">
        <authorList>
            <person name="Jaros S."/>
            <person name="Januszkiewicz K."/>
            <person name="Wedrychowicz H."/>
        </authorList>
    </citation>
    <scope>NUCLEOTIDE SEQUENCE [LARGE SCALE GENOMIC DNA]</scope>
    <source>
        <strain evidence="1 2">DSM 3074</strain>
    </source>
</reference>
<evidence type="ECO:0000313" key="2">
    <source>
        <dbReference type="Proteomes" id="UP000191240"/>
    </source>
</evidence>
<evidence type="ECO:0000313" key="1">
    <source>
        <dbReference type="EMBL" id="SHJ09303.1"/>
    </source>
</evidence>
<dbReference type="RefSeq" id="WP_268761953.1">
    <property type="nucleotide sequence ID" value="NZ_FQYW01000031.1"/>
</dbReference>
<dbReference type="EMBL" id="FQYW01000031">
    <property type="protein sequence ID" value="SHJ09303.1"/>
    <property type="molecule type" value="Genomic_DNA"/>
</dbReference>
<sequence length="42" mass="5032">MLVWILIILALIIKVAFFLSLAKCPFWLIYLICSDDDVREWF</sequence>
<dbReference type="Proteomes" id="UP000191240">
    <property type="component" value="Unassembled WGS sequence"/>
</dbReference>
<organism evidence="1 2">
    <name type="scientific">Anaerovibrio lipolyticus DSM 3074</name>
    <dbReference type="NCBI Taxonomy" id="1120997"/>
    <lineage>
        <taxon>Bacteria</taxon>
        <taxon>Bacillati</taxon>
        <taxon>Bacillota</taxon>
        <taxon>Negativicutes</taxon>
        <taxon>Selenomonadales</taxon>
        <taxon>Selenomonadaceae</taxon>
        <taxon>Anaerovibrio</taxon>
    </lineage>
</organism>
<accession>A0A1M6GHC7</accession>
<dbReference type="AlphaFoldDB" id="A0A1M6GHC7"/>
<proteinExistence type="predicted"/>
<gene>
    <name evidence="1" type="ORF">SAMN02745671_02657</name>
</gene>